<dbReference type="InterPro" id="IPR035906">
    <property type="entry name" value="MetI-like_sf"/>
</dbReference>
<keyword evidence="4" id="KW-1003">Cell membrane</keyword>
<sequence length="229" mass="24784">MLTITPDDWMAIRVTLQLCFYTTVILMIISTPLALWLADGNSRLRSVVQALVALPLVLPPTVLGFYLLLALGPQGWIGGTLERFGLDHLAFSFSGILIGSVIYSLPFAVQPLQQAFRQMGRRPHEVAQSLGAGPLDRFISITLPLARNGFVIAATLAFAHTLGEFGVILMIGGSIPGETHVLSTTIYSHAEAMNYAAAHRLSLMLLAAAFTVLFIVYLANSRKPVVVQP</sequence>
<dbReference type="PANTHER" id="PTHR30183">
    <property type="entry name" value="MOLYBDENUM TRANSPORT SYSTEM PERMEASE PROTEIN MODB"/>
    <property type="match status" value="1"/>
</dbReference>
<keyword evidence="8 10" id="KW-1133">Transmembrane helix</keyword>
<dbReference type="GO" id="GO:0015098">
    <property type="term" value="F:molybdate ion transmembrane transporter activity"/>
    <property type="evidence" value="ECO:0007669"/>
    <property type="project" value="InterPro"/>
</dbReference>
<evidence type="ECO:0000256" key="8">
    <source>
        <dbReference type="ARBA" id="ARBA00022989"/>
    </source>
</evidence>
<gene>
    <name evidence="12" type="ORF">LCGC14_0300470</name>
</gene>
<dbReference type="NCBIfam" id="TIGR02141">
    <property type="entry name" value="modB_ABC"/>
    <property type="match status" value="1"/>
</dbReference>
<accession>A0A0F9WWH1</accession>
<keyword evidence="3" id="KW-0813">Transport</keyword>
<evidence type="ECO:0000313" key="12">
    <source>
        <dbReference type="EMBL" id="KKN83298.1"/>
    </source>
</evidence>
<evidence type="ECO:0000256" key="2">
    <source>
        <dbReference type="ARBA" id="ARBA00007069"/>
    </source>
</evidence>
<reference evidence="12" key="1">
    <citation type="journal article" date="2015" name="Nature">
        <title>Complex archaea that bridge the gap between prokaryotes and eukaryotes.</title>
        <authorList>
            <person name="Spang A."/>
            <person name="Saw J.H."/>
            <person name="Jorgensen S.L."/>
            <person name="Zaremba-Niedzwiedzka K."/>
            <person name="Martijn J."/>
            <person name="Lind A.E."/>
            <person name="van Eijk R."/>
            <person name="Schleper C."/>
            <person name="Guy L."/>
            <person name="Ettema T.J."/>
        </authorList>
    </citation>
    <scope>NUCLEOTIDE SEQUENCE</scope>
</reference>
<dbReference type="EMBL" id="LAZR01000187">
    <property type="protein sequence ID" value="KKN83298.1"/>
    <property type="molecule type" value="Genomic_DNA"/>
</dbReference>
<evidence type="ECO:0000256" key="1">
    <source>
        <dbReference type="ARBA" id="ARBA00004429"/>
    </source>
</evidence>
<dbReference type="GO" id="GO:0005886">
    <property type="term" value="C:plasma membrane"/>
    <property type="evidence" value="ECO:0007669"/>
    <property type="project" value="UniProtKB-SubCell"/>
</dbReference>
<feature type="transmembrane region" description="Helical" evidence="10">
    <location>
        <begin position="20"/>
        <end position="38"/>
    </location>
</feature>
<dbReference type="AlphaFoldDB" id="A0A0F9WWH1"/>
<keyword evidence="7 10" id="KW-0812">Transmembrane</keyword>
<comment type="caution">
    <text evidence="12">The sequence shown here is derived from an EMBL/GenBank/DDBJ whole genome shotgun (WGS) entry which is preliminary data.</text>
</comment>
<keyword evidence="6" id="KW-0997">Cell inner membrane</keyword>
<feature type="transmembrane region" description="Helical" evidence="10">
    <location>
        <begin position="50"/>
        <end position="69"/>
    </location>
</feature>
<comment type="similarity">
    <text evidence="2">Belongs to the binding-protein-dependent transport system permease family. CysTW subfamily.</text>
</comment>
<evidence type="ECO:0000256" key="10">
    <source>
        <dbReference type="SAM" id="Phobius"/>
    </source>
</evidence>
<name>A0A0F9WWH1_9ZZZZ</name>
<evidence type="ECO:0000256" key="5">
    <source>
        <dbReference type="ARBA" id="ARBA00022505"/>
    </source>
</evidence>
<dbReference type="InterPro" id="IPR000515">
    <property type="entry name" value="MetI-like"/>
</dbReference>
<dbReference type="PROSITE" id="PS50928">
    <property type="entry name" value="ABC_TM1"/>
    <property type="match status" value="1"/>
</dbReference>
<comment type="subcellular location">
    <subcellularLocation>
        <location evidence="1">Cell inner membrane</location>
        <topology evidence="1">Multi-pass membrane protein</topology>
    </subcellularLocation>
</comment>
<dbReference type="Pfam" id="PF00528">
    <property type="entry name" value="BPD_transp_1"/>
    <property type="match status" value="1"/>
</dbReference>
<dbReference type="SUPFAM" id="SSF161098">
    <property type="entry name" value="MetI-like"/>
    <property type="match status" value="1"/>
</dbReference>
<feature type="transmembrane region" description="Helical" evidence="10">
    <location>
        <begin position="150"/>
        <end position="175"/>
    </location>
</feature>
<feature type="transmembrane region" description="Helical" evidence="10">
    <location>
        <begin position="195"/>
        <end position="219"/>
    </location>
</feature>
<evidence type="ECO:0000256" key="7">
    <source>
        <dbReference type="ARBA" id="ARBA00022692"/>
    </source>
</evidence>
<feature type="domain" description="ABC transmembrane type-1" evidence="11">
    <location>
        <begin position="12"/>
        <end position="216"/>
    </location>
</feature>
<dbReference type="PANTHER" id="PTHR30183:SF8">
    <property type="entry name" value="MOLYBDENUM TRANSPORT SYSTEM PERMEASE"/>
    <property type="match status" value="1"/>
</dbReference>
<feature type="transmembrane region" description="Helical" evidence="10">
    <location>
        <begin position="89"/>
        <end position="109"/>
    </location>
</feature>
<evidence type="ECO:0000256" key="9">
    <source>
        <dbReference type="ARBA" id="ARBA00023136"/>
    </source>
</evidence>
<evidence type="ECO:0000256" key="6">
    <source>
        <dbReference type="ARBA" id="ARBA00022519"/>
    </source>
</evidence>
<dbReference type="CDD" id="cd06261">
    <property type="entry name" value="TM_PBP2"/>
    <property type="match status" value="1"/>
</dbReference>
<keyword evidence="5" id="KW-0500">Molybdenum</keyword>
<dbReference type="FunFam" id="1.10.3720.10:FF:000054">
    <property type="entry name" value="Molybdenum transport system permease"/>
    <property type="match status" value="1"/>
</dbReference>
<evidence type="ECO:0000256" key="4">
    <source>
        <dbReference type="ARBA" id="ARBA00022475"/>
    </source>
</evidence>
<evidence type="ECO:0000256" key="3">
    <source>
        <dbReference type="ARBA" id="ARBA00022448"/>
    </source>
</evidence>
<dbReference type="Gene3D" id="1.10.3720.10">
    <property type="entry name" value="MetI-like"/>
    <property type="match status" value="1"/>
</dbReference>
<keyword evidence="9 10" id="KW-0472">Membrane</keyword>
<dbReference type="InterPro" id="IPR011867">
    <property type="entry name" value="ModB_ABC"/>
</dbReference>
<organism evidence="12">
    <name type="scientific">marine sediment metagenome</name>
    <dbReference type="NCBI Taxonomy" id="412755"/>
    <lineage>
        <taxon>unclassified sequences</taxon>
        <taxon>metagenomes</taxon>
        <taxon>ecological metagenomes</taxon>
    </lineage>
</organism>
<proteinExistence type="inferred from homology"/>
<evidence type="ECO:0000259" key="11">
    <source>
        <dbReference type="PROSITE" id="PS50928"/>
    </source>
</evidence>
<protein>
    <recommendedName>
        <fullName evidence="11">ABC transmembrane type-1 domain-containing protein</fullName>
    </recommendedName>
</protein>